<dbReference type="Gene3D" id="3.10.10.10">
    <property type="entry name" value="HIV Type 1 Reverse Transcriptase, subunit A, domain 1"/>
    <property type="match status" value="1"/>
</dbReference>
<dbReference type="EMBL" id="AVOT02040048">
    <property type="protein sequence ID" value="MBW0535197.1"/>
    <property type="molecule type" value="Genomic_DNA"/>
</dbReference>
<dbReference type="InterPro" id="IPR050951">
    <property type="entry name" value="Retrovirus_Pol_polyprotein"/>
</dbReference>
<protein>
    <recommendedName>
        <fullName evidence="1">Reverse transcriptase domain-containing protein</fullName>
    </recommendedName>
</protein>
<evidence type="ECO:0000259" key="1">
    <source>
        <dbReference type="Pfam" id="PF00078"/>
    </source>
</evidence>
<sequence length="256" mass="30319">MGHNEIVEVTTPVLITWYYGKSRFCGDFRALKNYTKADRFPIPRIPHAICKLEKAKDTTKMDCMKGFHQNLVKPNSMKLLRIIFHVGIYEYTRMPFCVKNSPDHFQRMIDTIFQEEILEGWMLVYIYDIIIYPEPWEDHFHYINIVLSKFTPINLRISLKKCNFGQQELLALVNKVSGISLAIDWKEVAELLQKPVTKSIKEMQSFLGFDSYYRNHIKNISHITSRLYNSFSKYSVFEITKERSNAYERIKHELTN</sequence>
<evidence type="ECO:0000313" key="3">
    <source>
        <dbReference type="Proteomes" id="UP000765509"/>
    </source>
</evidence>
<feature type="domain" description="Reverse transcriptase" evidence="1">
    <location>
        <begin position="23"/>
        <end position="168"/>
    </location>
</feature>
<proteinExistence type="predicted"/>
<evidence type="ECO:0000313" key="2">
    <source>
        <dbReference type="EMBL" id="MBW0535197.1"/>
    </source>
</evidence>
<dbReference type="PANTHER" id="PTHR37984:SF5">
    <property type="entry name" value="PROTEIN NYNRIN-LIKE"/>
    <property type="match status" value="1"/>
</dbReference>
<dbReference type="PANTHER" id="PTHR37984">
    <property type="entry name" value="PROTEIN CBG26694"/>
    <property type="match status" value="1"/>
</dbReference>
<dbReference type="AlphaFoldDB" id="A0A9Q3ICE2"/>
<reference evidence="2" key="1">
    <citation type="submission" date="2021-03" db="EMBL/GenBank/DDBJ databases">
        <title>Draft genome sequence of rust myrtle Austropuccinia psidii MF-1, a brazilian biotype.</title>
        <authorList>
            <person name="Quecine M.C."/>
            <person name="Pachon D.M.R."/>
            <person name="Bonatelli M.L."/>
            <person name="Correr F.H."/>
            <person name="Franceschini L.M."/>
            <person name="Leite T.F."/>
            <person name="Margarido G.R.A."/>
            <person name="Almeida C.A."/>
            <person name="Ferrarezi J.A."/>
            <person name="Labate C.A."/>
        </authorList>
    </citation>
    <scope>NUCLEOTIDE SEQUENCE</scope>
    <source>
        <strain evidence="2">MF-1</strain>
    </source>
</reference>
<comment type="caution">
    <text evidence="2">The sequence shown here is derived from an EMBL/GenBank/DDBJ whole genome shotgun (WGS) entry which is preliminary data.</text>
</comment>
<keyword evidence="3" id="KW-1185">Reference proteome</keyword>
<dbReference type="Proteomes" id="UP000765509">
    <property type="component" value="Unassembled WGS sequence"/>
</dbReference>
<dbReference type="CDD" id="cd01647">
    <property type="entry name" value="RT_LTR"/>
    <property type="match status" value="1"/>
</dbReference>
<dbReference type="InterPro" id="IPR043502">
    <property type="entry name" value="DNA/RNA_pol_sf"/>
</dbReference>
<accession>A0A9Q3ICE2</accession>
<dbReference type="InterPro" id="IPR043128">
    <property type="entry name" value="Rev_trsase/Diguanyl_cyclase"/>
</dbReference>
<gene>
    <name evidence="2" type="ORF">O181_074912</name>
</gene>
<organism evidence="2 3">
    <name type="scientific">Austropuccinia psidii MF-1</name>
    <dbReference type="NCBI Taxonomy" id="1389203"/>
    <lineage>
        <taxon>Eukaryota</taxon>
        <taxon>Fungi</taxon>
        <taxon>Dikarya</taxon>
        <taxon>Basidiomycota</taxon>
        <taxon>Pucciniomycotina</taxon>
        <taxon>Pucciniomycetes</taxon>
        <taxon>Pucciniales</taxon>
        <taxon>Sphaerophragmiaceae</taxon>
        <taxon>Austropuccinia</taxon>
    </lineage>
</organism>
<dbReference type="Pfam" id="PF00078">
    <property type="entry name" value="RVT_1"/>
    <property type="match status" value="1"/>
</dbReference>
<name>A0A9Q3ICE2_9BASI</name>
<dbReference type="Gene3D" id="3.30.70.270">
    <property type="match status" value="2"/>
</dbReference>
<dbReference type="SUPFAM" id="SSF56672">
    <property type="entry name" value="DNA/RNA polymerases"/>
    <property type="match status" value="1"/>
</dbReference>
<dbReference type="InterPro" id="IPR000477">
    <property type="entry name" value="RT_dom"/>
</dbReference>